<sequence length="253" mass="27225">MPTALITGASRGIGLELAHALASRGYTVIPTARTLEKAKGVAANGDGFVPLELDVESDASVDTAAERTKAMGMKLDVLINNAGVFPMPWSQEVFDKAMNVNLRGPVRTMRAFAPLFTDGARVINVSSGYGRLTHSSPAYRQTITNCATVDEVLNNIKFDAKDETMKGTNHPAYKISKACLNRVTQIMADDPDFRSRNIKVFACCPGWVRTQMGGPNATRSIAEGAASVLALVEPKDEHVSGGFYRDGEPISFE</sequence>
<evidence type="ECO:0000256" key="1">
    <source>
        <dbReference type="RuleBase" id="RU000363"/>
    </source>
</evidence>
<dbReference type="PRINTS" id="PR00080">
    <property type="entry name" value="SDRFAMILY"/>
</dbReference>
<dbReference type="InterPro" id="IPR036291">
    <property type="entry name" value="NAD(P)-bd_dom_sf"/>
</dbReference>
<organism evidence="3">
    <name type="scientific">Salpingoeca rosetta (strain ATCC 50818 / BSB-021)</name>
    <dbReference type="NCBI Taxonomy" id="946362"/>
    <lineage>
        <taxon>Eukaryota</taxon>
        <taxon>Choanoflagellata</taxon>
        <taxon>Craspedida</taxon>
        <taxon>Salpingoecidae</taxon>
        <taxon>Salpingoeca</taxon>
    </lineage>
</organism>
<dbReference type="Proteomes" id="UP000007799">
    <property type="component" value="Unassembled WGS sequence"/>
</dbReference>
<dbReference type="STRING" id="946362.F2UM43"/>
<dbReference type="EMBL" id="GL832981">
    <property type="protein sequence ID" value="EGD78192.1"/>
    <property type="molecule type" value="Genomic_DNA"/>
</dbReference>
<name>F2UM43_SALR5</name>
<dbReference type="GO" id="GO:0016616">
    <property type="term" value="F:oxidoreductase activity, acting on the CH-OH group of donors, NAD or NADP as acceptor"/>
    <property type="evidence" value="ECO:0007669"/>
    <property type="project" value="TreeGrafter"/>
</dbReference>
<dbReference type="InParanoid" id="F2UM43"/>
<dbReference type="AlphaFoldDB" id="F2UM43"/>
<comment type="similarity">
    <text evidence="1">Belongs to the short-chain dehydrogenases/reductases (SDR) family.</text>
</comment>
<dbReference type="KEGG" id="sre:PTSG_09069"/>
<evidence type="ECO:0000313" key="3">
    <source>
        <dbReference type="Proteomes" id="UP000007799"/>
    </source>
</evidence>
<dbReference type="GeneID" id="16070423"/>
<dbReference type="InterPro" id="IPR052184">
    <property type="entry name" value="SDR_enzymes"/>
</dbReference>
<gene>
    <name evidence="2" type="ORF">PTSG_09069</name>
</gene>
<dbReference type="PRINTS" id="PR00081">
    <property type="entry name" value="GDHRDH"/>
</dbReference>
<dbReference type="OMA" id="ATHYTNA"/>
<dbReference type="eggNOG" id="KOG1208">
    <property type="taxonomic scope" value="Eukaryota"/>
</dbReference>
<reference evidence="2" key="1">
    <citation type="submission" date="2009-08" db="EMBL/GenBank/DDBJ databases">
        <title>Annotation of Salpingoeca rosetta.</title>
        <authorList>
            <consortium name="The Broad Institute Genome Sequencing Platform"/>
            <person name="Russ C."/>
            <person name="Cuomo C."/>
            <person name="Burger G."/>
            <person name="Gray M.W."/>
            <person name="Holland P.W.H."/>
            <person name="King N."/>
            <person name="Lang F.B.F."/>
            <person name="Roger A.J."/>
            <person name="Ruiz-Trillo I."/>
            <person name="Young S.K."/>
            <person name="Zeng Q."/>
            <person name="Gargeya S."/>
            <person name="Alvarado L."/>
            <person name="Berlin A."/>
            <person name="Chapman S.B."/>
            <person name="Chen Z."/>
            <person name="Freedman E."/>
            <person name="Gellesch M."/>
            <person name="Goldberg J."/>
            <person name="Griggs A."/>
            <person name="Gujja S."/>
            <person name="Heilman E."/>
            <person name="Heiman D."/>
            <person name="Howarth C."/>
            <person name="Mehta T."/>
            <person name="Neiman D."/>
            <person name="Pearson M."/>
            <person name="Roberts A."/>
            <person name="Saif S."/>
            <person name="Shea T."/>
            <person name="Shenoy N."/>
            <person name="Sisk P."/>
            <person name="Stolte C."/>
            <person name="Sykes S."/>
            <person name="White J."/>
            <person name="Yandava C."/>
            <person name="Haas B."/>
            <person name="Nusbaum C."/>
            <person name="Birren B."/>
        </authorList>
    </citation>
    <scope>NUCLEOTIDE SEQUENCE [LARGE SCALE GENOMIC DNA]</scope>
    <source>
        <strain evidence="2">ATCC 50818</strain>
    </source>
</reference>
<dbReference type="PANTHER" id="PTHR45458:SF1">
    <property type="entry name" value="SHORT CHAIN DEHYDROGENASE"/>
    <property type="match status" value="1"/>
</dbReference>
<dbReference type="Pfam" id="PF00106">
    <property type="entry name" value="adh_short"/>
    <property type="match status" value="1"/>
</dbReference>
<dbReference type="Gene3D" id="3.40.50.720">
    <property type="entry name" value="NAD(P)-binding Rossmann-like Domain"/>
    <property type="match status" value="1"/>
</dbReference>
<accession>F2UM43</accession>
<dbReference type="InterPro" id="IPR002347">
    <property type="entry name" value="SDR_fam"/>
</dbReference>
<evidence type="ECO:0000313" key="2">
    <source>
        <dbReference type="EMBL" id="EGD78192.1"/>
    </source>
</evidence>
<protein>
    <submittedName>
        <fullName evidence="2">Short-chain dehydrogenase/reductase SDR</fullName>
    </submittedName>
</protein>
<dbReference type="RefSeq" id="XP_004989868.1">
    <property type="nucleotide sequence ID" value="XM_004989811.1"/>
</dbReference>
<keyword evidence="3" id="KW-1185">Reference proteome</keyword>
<dbReference type="SUPFAM" id="SSF51735">
    <property type="entry name" value="NAD(P)-binding Rossmann-fold domains"/>
    <property type="match status" value="1"/>
</dbReference>
<proteinExistence type="inferred from homology"/>
<dbReference type="PANTHER" id="PTHR45458">
    <property type="entry name" value="SHORT-CHAIN DEHYDROGENASE/REDUCTASE SDR"/>
    <property type="match status" value="1"/>
</dbReference>
<dbReference type="OrthoDB" id="1933717at2759"/>